<feature type="transmembrane region" description="Helical" evidence="1">
    <location>
        <begin position="91"/>
        <end position="109"/>
    </location>
</feature>
<proteinExistence type="predicted"/>
<dbReference type="Pfam" id="PF19588">
    <property type="entry name" value="SxtJ"/>
    <property type="match status" value="1"/>
</dbReference>
<feature type="transmembrane region" description="Helical" evidence="1">
    <location>
        <begin position="45"/>
        <end position="62"/>
    </location>
</feature>
<dbReference type="Proteomes" id="UP000230543">
    <property type="component" value="Unassembled WGS sequence"/>
</dbReference>
<dbReference type="AlphaFoldDB" id="A0A2M6WDB8"/>
<keyword evidence="1" id="KW-1133">Transmembrane helix</keyword>
<evidence type="ECO:0000256" key="1">
    <source>
        <dbReference type="SAM" id="Phobius"/>
    </source>
</evidence>
<name>A0A2M6WDB8_9BACT</name>
<keyword evidence="1" id="KW-0472">Membrane</keyword>
<sequence length="136" mass="15679">MFRDLRKEIKLIDLGLKKLKTFGFLISSIFTTLGVLMVIFKSGSLFYILIGIGLILLFFGLVRPQSLKIIYHIWMSLGVILGFIVSRLILAILFFLILTPLALIAKLFTKSPKKVETYWLEYHLNNQTKEQIEKLS</sequence>
<dbReference type="InterPro" id="IPR045781">
    <property type="entry name" value="SxtJ"/>
</dbReference>
<gene>
    <name evidence="2" type="ORF">COU22_00320</name>
</gene>
<feature type="transmembrane region" description="Helical" evidence="1">
    <location>
        <begin position="21"/>
        <end position="39"/>
    </location>
</feature>
<dbReference type="EMBL" id="PFBO01000010">
    <property type="protein sequence ID" value="PIT90790.1"/>
    <property type="molecule type" value="Genomic_DNA"/>
</dbReference>
<evidence type="ECO:0000313" key="2">
    <source>
        <dbReference type="EMBL" id="PIT90790.1"/>
    </source>
</evidence>
<accession>A0A2M6WDB8</accession>
<evidence type="ECO:0000313" key="3">
    <source>
        <dbReference type="Proteomes" id="UP000230543"/>
    </source>
</evidence>
<protein>
    <recommendedName>
        <fullName evidence="4">SxtJ</fullName>
    </recommendedName>
</protein>
<comment type="caution">
    <text evidence="2">The sequence shown here is derived from an EMBL/GenBank/DDBJ whole genome shotgun (WGS) entry which is preliminary data.</text>
</comment>
<evidence type="ECO:0008006" key="4">
    <source>
        <dbReference type="Google" id="ProtNLM"/>
    </source>
</evidence>
<reference evidence="3" key="1">
    <citation type="submission" date="2017-09" db="EMBL/GenBank/DDBJ databases">
        <title>Depth-based differentiation of microbial function through sediment-hosted aquifers and enrichment of novel symbionts in the deep terrestrial subsurface.</title>
        <authorList>
            <person name="Probst A.J."/>
            <person name="Ladd B."/>
            <person name="Jarett J.K."/>
            <person name="Geller-Mcgrath D.E."/>
            <person name="Sieber C.M.K."/>
            <person name="Emerson J.B."/>
            <person name="Anantharaman K."/>
            <person name="Thomas B.C."/>
            <person name="Malmstrom R."/>
            <person name="Stieglmeier M."/>
            <person name="Klingl A."/>
            <person name="Woyke T."/>
            <person name="Ryan C.M."/>
            <person name="Banfield J.F."/>
        </authorList>
    </citation>
    <scope>NUCLEOTIDE SEQUENCE [LARGE SCALE GENOMIC DNA]</scope>
</reference>
<organism evidence="2 3">
    <name type="scientific">Candidatus Komeilibacteria bacterium CG10_big_fil_rev_8_21_14_0_10_41_13</name>
    <dbReference type="NCBI Taxonomy" id="1974476"/>
    <lineage>
        <taxon>Bacteria</taxon>
        <taxon>Candidatus Komeiliibacteriota</taxon>
    </lineage>
</organism>
<keyword evidence="1" id="KW-0812">Transmembrane</keyword>